<dbReference type="EMBL" id="LT670818">
    <property type="protein sequence ID" value="SHH65160.1"/>
    <property type="molecule type" value="Genomic_DNA"/>
</dbReference>
<evidence type="ECO:0000313" key="1">
    <source>
        <dbReference type="EMBL" id="SHH65160.1"/>
    </source>
</evidence>
<protein>
    <submittedName>
        <fullName evidence="1">Uncharacterized protein</fullName>
    </submittedName>
</protein>
<name>A0A1M5UQG4_9BRAD</name>
<evidence type="ECO:0000313" key="2">
    <source>
        <dbReference type="Proteomes" id="UP000190675"/>
    </source>
</evidence>
<sequence length="33" mass="3373">MTALTIAKANNLAAAAPESESDFGFIHRSVAPA</sequence>
<accession>A0A1M5UQG4</accession>
<proteinExistence type="predicted"/>
<reference evidence="1 2" key="1">
    <citation type="submission" date="2016-11" db="EMBL/GenBank/DDBJ databases">
        <authorList>
            <person name="Jaros S."/>
            <person name="Januszkiewicz K."/>
            <person name="Wedrychowicz H."/>
        </authorList>
    </citation>
    <scope>NUCLEOTIDE SEQUENCE [LARGE SCALE GENOMIC DNA]</scope>
    <source>
        <strain evidence="1 2">GAS242</strain>
    </source>
</reference>
<dbReference type="Proteomes" id="UP000190675">
    <property type="component" value="Chromosome I"/>
</dbReference>
<gene>
    <name evidence="1" type="ORF">SAMN05444169_8577</name>
</gene>
<organism evidence="1 2">
    <name type="scientific">Bradyrhizobium erythrophlei</name>
    <dbReference type="NCBI Taxonomy" id="1437360"/>
    <lineage>
        <taxon>Bacteria</taxon>
        <taxon>Pseudomonadati</taxon>
        <taxon>Pseudomonadota</taxon>
        <taxon>Alphaproteobacteria</taxon>
        <taxon>Hyphomicrobiales</taxon>
        <taxon>Nitrobacteraceae</taxon>
        <taxon>Bradyrhizobium</taxon>
    </lineage>
</organism>
<dbReference type="AlphaFoldDB" id="A0A1M5UQG4"/>